<dbReference type="EMBL" id="JARKIK010000037">
    <property type="protein sequence ID" value="KAK8739160.1"/>
    <property type="molecule type" value="Genomic_DNA"/>
</dbReference>
<organism evidence="12 13">
    <name type="scientific">Cherax quadricarinatus</name>
    <name type="common">Australian red claw crayfish</name>
    <dbReference type="NCBI Taxonomy" id="27406"/>
    <lineage>
        <taxon>Eukaryota</taxon>
        <taxon>Metazoa</taxon>
        <taxon>Ecdysozoa</taxon>
        <taxon>Arthropoda</taxon>
        <taxon>Crustacea</taxon>
        <taxon>Multicrustacea</taxon>
        <taxon>Malacostraca</taxon>
        <taxon>Eumalacostraca</taxon>
        <taxon>Eucarida</taxon>
        <taxon>Decapoda</taxon>
        <taxon>Pleocyemata</taxon>
        <taxon>Astacidea</taxon>
        <taxon>Parastacoidea</taxon>
        <taxon>Parastacidae</taxon>
        <taxon>Cherax</taxon>
    </lineage>
</organism>
<dbReference type="GO" id="GO:0051301">
    <property type="term" value="P:cell division"/>
    <property type="evidence" value="ECO:0007669"/>
    <property type="project" value="UniProtKB-KW"/>
</dbReference>
<feature type="domain" description="Borealin C-terminal" evidence="11">
    <location>
        <begin position="184"/>
        <end position="236"/>
    </location>
</feature>
<keyword evidence="4" id="KW-0158">Chromosome</keyword>
<keyword evidence="8" id="KW-0131">Cell cycle</keyword>
<sequence>NMPRKKLSRVPTRARPTVPDDSIIEPDMELEQKKAKLQLLLEDFDHEVQKRVELMEMETSSVVESICRLYKTGLVRYSEKTKNMLWKDYIKENNGENSSSVRNSIADVISSADNVLQSAAKKRGRKPKVLGCTGDAFLTPAAGTRSVRMNRQKAVLGVSQSDNLLVPPPTTSRVLRTKKLDVAATPANQGLPQSFSAMFVTPKFDMRNPLAPGTVRRRPRVGEIAMSFTGSPLQISPAINQKPEDVKEFIAAFPAADDEELDEETKNELKQFHKKIGQLIGFDIHT</sequence>
<evidence type="ECO:0000256" key="4">
    <source>
        <dbReference type="ARBA" id="ARBA00022454"/>
    </source>
</evidence>
<dbReference type="GO" id="GO:0005634">
    <property type="term" value="C:nucleus"/>
    <property type="evidence" value="ECO:0007669"/>
    <property type="project" value="UniProtKB-SubCell"/>
</dbReference>
<gene>
    <name evidence="12" type="ORF">OTU49_003509</name>
</gene>
<keyword evidence="5" id="KW-0132">Cell division</keyword>
<dbReference type="GO" id="GO:0000070">
    <property type="term" value="P:mitotic sister chromatid segregation"/>
    <property type="evidence" value="ECO:0007669"/>
    <property type="project" value="TreeGrafter"/>
</dbReference>
<evidence type="ECO:0000259" key="11">
    <source>
        <dbReference type="Pfam" id="PF10512"/>
    </source>
</evidence>
<evidence type="ECO:0000256" key="2">
    <source>
        <dbReference type="ARBA" id="ARBA00004584"/>
    </source>
</evidence>
<accession>A0AAW0X7S2</accession>
<dbReference type="AlphaFoldDB" id="A0AAW0X7S2"/>
<dbReference type="Proteomes" id="UP001445076">
    <property type="component" value="Unassembled WGS sequence"/>
</dbReference>
<dbReference type="GO" id="GO:0032133">
    <property type="term" value="C:chromosome passenger complex"/>
    <property type="evidence" value="ECO:0007669"/>
    <property type="project" value="TreeGrafter"/>
</dbReference>
<evidence type="ECO:0000256" key="8">
    <source>
        <dbReference type="ARBA" id="ARBA00023306"/>
    </source>
</evidence>
<keyword evidence="6" id="KW-0498">Mitosis</keyword>
<feature type="domain" description="Borealin N-terminal" evidence="10">
    <location>
        <begin position="36"/>
        <end position="91"/>
    </location>
</feature>
<comment type="similarity">
    <text evidence="3">Belongs to the borealin family.</text>
</comment>
<dbReference type="PANTHER" id="PTHR16040:SF7">
    <property type="entry name" value="AUSTRALIN, ISOFORM A-RELATED"/>
    <property type="match status" value="1"/>
</dbReference>
<reference evidence="12 13" key="1">
    <citation type="journal article" date="2024" name="BMC Genomics">
        <title>Genome assembly of redclaw crayfish (Cherax quadricarinatus) provides insights into its immune adaptation and hypoxia tolerance.</title>
        <authorList>
            <person name="Liu Z."/>
            <person name="Zheng J."/>
            <person name="Li H."/>
            <person name="Fang K."/>
            <person name="Wang S."/>
            <person name="He J."/>
            <person name="Zhou D."/>
            <person name="Weng S."/>
            <person name="Chi M."/>
            <person name="Gu Z."/>
            <person name="He J."/>
            <person name="Li F."/>
            <person name="Wang M."/>
        </authorList>
    </citation>
    <scope>NUCLEOTIDE SEQUENCE [LARGE SCALE GENOMIC DNA]</scope>
    <source>
        <strain evidence="12">ZL_2023a</strain>
    </source>
</reference>
<evidence type="ECO:0000256" key="7">
    <source>
        <dbReference type="ARBA" id="ARBA00023242"/>
    </source>
</evidence>
<comment type="subcellular location">
    <subcellularLocation>
        <location evidence="2">Chromosome</location>
        <location evidence="2">Centromere</location>
    </subcellularLocation>
    <subcellularLocation>
        <location evidence="1">Nucleus</location>
    </subcellularLocation>
</comment>
<evidence type="ECO:0000256" key="3">
    <source>
        <dbReference type="ARBA" id="ARBA00009914"/>
    </source>
</evidence>
<dbReference type="GO" id="GO:0051233">
    <property type="term" value="C:spindle midzone"/>
    <property type="evidence" value="ECO:0007669"/>
    <property type="project" value="TreeGrafter"/>
</dbReference>
<dbReference type="InterPro" id="IPR018867">
    <property type="entry name" value="Cell_div_borealin"/>
</dbReference>
<evidence type="ECO:0000256" key="6">
    <source>
        <dbReference type="ARBA" id="ARBA00022776"/>
    </source>
</evidence>
<evidence type="ECO:0000313" key="12">
    <source>
        <dbReference type="EMBL" id="KAK8739160.1"/>
    </source>
</evidence>
<evidence type="ECO:0000313" key="13">
    <source>
        <dbReference type="Proteomes" id="UP001445076"/>
    </source>
</evidence>
<dbReference type="InterPro" id="IPR046466">
    <property type="entry name" value="Borealin_C"/>
</dbReference>
<comment type="caution">
    <text evidence="12">The sequence shown here is derived from an EMBL/GenBank/DDBJ whole genome shotgun (WGS) entry which is preliminary data.</text>
</comment>
<name>A0AAW0X7S2_CHEQU</name>
<dbReference type="InterPro" id="IPR018851">
    <property type="entry name" value="Borealin_N"/>
</dbReference>
<evidence type="ECO:0000259" key="10">
    <source>
        <dbReference type="Pfam" id="PF10444"/>
    </source>
</evidence>
<proteinExistence type="inferred from homology"/>
<dbReference type="GO" id="GO:0000775">
    <property type="term" value="C:chromosome, centromeric region"/>
    <property type="evidence" value="ECO:0007669"/>
    <property type="project" value="UniProtKB-SubCell"/>
</dbReference>
<keyword evidence="13" id="KW-1185">Reference proteome</keyword>
<dbReference type="Pfam" id="PF10512">
    <property type="entry name" value="Borealin"/>
    <property type="match status" value="1"/>
</dbReference>
<dbReference type="Pfam" id="PF10444">
    <property type="entry name" value="Nbl1_Borealin_N"/>
    <property type="match status" value="1"/>
</dbReference>
<dbReference type="Gene3D" id="6.10.250.1900">
    <property type="match status" value="1"/>
</dbReference>
<dbReference type="PANTHER" id="PTHR16040">
    <property type="entry name" value="AUSTRALIN, ISOFORM A-RELATED"/>
    <property type="match status" value="1"/>
</dbReference>
<evidence type="ECO:0000256" key="9">
    <source>
        <dbReference type="ARBA" id="ARBA00023328"/>
    </source>
</evidence>
<evidence type="ECO:0000256" key="1">
    <source>
        <dbReference type="ARBA" id="ARBA00004123"/>
    </source>
</evidence>
<keyword evidence="9" id="KW-0137">Centromere</keyword>
<protein>
    <submittedName>
        <fullName evidence="12">Uncharacterized protein</fullName>
    </submittedName>
</protein>
<evidence type="ECO:0000256" key="5">
    <source>
        <dbReference type="ARBA" id="ARBA00022618"/>
    </source>
</evidence>
<keyword evidence="7" id="KW-0539">Nucleus</keyword>
<feature type="non-terminal residue" evidence="12">
    <location>
        <position position="1"/>
    </location>
</feature>